<comment type="caution">
    <text evidence="1">The sequence shown here is derived from an EMBL/GenBank/DDBJ whole genome shotgun (WGS) entry which is preliminary data.</text>
</comment>
<dbReference type="EMBL" id="RCMK01003707">
    <property type="protein sequence ID" value="KAG2873852.1"/>
    <property type="molecule type" value="Genomic_DNA"/>
</dbReference>
<evidence type="ECO:0000313" key="1">
    <source>
        <dbReference type="EMBL" id="KAG2873852.1"/>
    </source>
</evidence>
<gene>
    <name evidence="1" type="ORF">PC117_g27721</name>
</gene>
<dbReference type="Proteomes" id="UP000736787">
    <property type="component" value="Unassembled WGS sequence"/>
</dbReference>
<name>A0A8T1J6V1_9STRA</name>
<reference evidence="1" key="1">
    <citation type="submission" date="2018-10" db="EMBL/GenBank/DDBJ databases">
        <title>Effector identification in a new, highly contiguous assembly of the strawberry crown rot pathogen Phytophthora cactorum.</title>
        <authorList>
            <person name="Armitage A.D."/>
            <person name="Nellist C.F."/>
            <person name="Bates H."/>
            <person name="Vickerstaff R.J."/>
            <person name="Harrison R.J."/>
        </authorList>
    </citation>
    <scope>NUCLEOTIDE SEQUENCE</scope>
    <source>
        <strain evidence="1">4040</strain>
    </source>
</reference>
<accession>A0A8T1J6V1</accession>
<sequence length="62" mass="6878">MGPPEGLRDRQEGLLATQVDAGGRIVRLLEDIKLWILVVGNNDPRRLMGIHPIIEEAILPLV</sequence>
<organism evidence="1 2">
    <name type="scientific">Phytophthora cactorum</name>
    <dbReference type="NCBI Taxonomy" id="29920"/>
    <lineage>
        <taxon>Eukaryota</taxon>
        <taxon>Sar</taxon>
        <taxon>Stramenopiles</taxon>
        <taxon>Oomycota</taxon>
        <taxon>Peronosporomycetes</taxon>
        <taxon>Peronosporales</taxon>
        <taxon>Peronosporaceae</taxon>
        <taxon>Phytophthora</taxon>
    </lineage>
</organism>
<protein>
    <submittedName>
        <fullName evidence="1">Uncharacterized protein</fullName>
    </submittedName>
</protein>
<evidence type="ECO:0000313" key="2">
    <source>
        <dbReference type="Proteomes" id="UP000736787"/>
    </source>
</evidence>
<dbReference type="AlphaFoldDB" id="A0A8T1J6V1"/>
<proteinExistence type="predicted"/>